<dbReference type="PANTHER" id="PTHR43308">
    <property type="entry name" value="OUTER MEMBRANE PROTEIN ALPHA-RELATED"/>
    <property type="match status" value="1"/>
</dbReference>
<feature type="domain" description="SLH" evidence="4">
    <location>
        <begin position="1992"/>
        <end position="2052"/>
    </location>
</feature>
<dbReference type="SMART" id="SM00710">
    <property type="entry name" value="PbH1"/>
    <property type="match status" value="7"/>
</dbReference>
<evidence type="ECO:0000313" key="6">
    <source>
        <dbReference type="Proteomes" id="UP000256869"/>
    </source>
</evidence>
<protein>
    <submittedName>
        <fullName evidence="5">Ricin-type beta-trefoil lectin protein</fullName>
    </submittedName>
</protein>
<dbReference type="RefSeq" id="WP_115991634.1">
    <property type="nucleotide sequence ID" value="NZ_QRDY01000002.1"/>
</dbReference>
<dbReference type="Pfam" id="PF14200">
    <property type="entry name" value="RicinB_lectin_2"/>
    <property type="match status" value="1"/>
</dbReference>
<gene>
    <name evidence="5" type="ORF">DFP95_102305</name>
</gene>
<dbReference type="InterPro" id="IPR001119">
    <property type="entry name" value="SLH_dom"/>
</dbReference>
<evidence type="ECO:0000313" key="5">
    <source>
        <dbReference type="EMBL" id="RED64884.1"/>
    </source>
</evidence>
<sequence>MKVLRRLLALSLALIIMIPPLSASADDDNGTGGSDYFRIKNTLQGHYLYEDSDGKVRYGFTEVNDPHAQWLVENQDGHQRIKNRATGHYLNSQSVTDENITRPLESSAAPSTGSDTWDIADVANKPGEVNIVSTRNAAWIVNFEIRDGYVQSNGWAQKEWGSATWKLEPAEETAPVRIANLVDGTYLYEEAGSFIFGNPALNNTASHWFVEENGGNKQYRNRSTGQYLTGYTVTEEMIAPASDSLPKRVKNQWKGTYLYEDNGQIKYGDPVYTDMSSQWIVIDATNGKRLRNVATGKYATSVDYVGATPLATTTSLGADAVWKQEAAKTDQGNEVEGFVTFRSVVSDNSFVNVQNQDGFAQGNNWAQATWGSAQWKLEDPAPPTPPANPFVRIKNDWLQLYLYEDNGLVKYGNVEASDQNAQWLIEDADGAKRIKNHATGHYLNSGEGANARDALKSSALAPDSTDGDWKIATNGQGLKLISKPGEENGGANDDSGSLTDELGNYINVENKLKHAQYGVVNATWGSPKWEFVTVTDTVETAEFYRLKNDYRGTYLYEAADGKVAYGQPEPTDETSHWALQQGSQGTLIVNRATGHFITNEHINRDPINHPDGHLDPLESLDLDPTWGSVQWTVYGVQGTDNVKVFNNDWNGNAVIHVEDETGYGQASDIPSDWGTAKWVLERTPNPPIALPEGNIRIKNKASGQYLYENGNNVVLYGNPEANNASSHWILKKADGTQRIENRATGNVISIANLQSYLETTASSVVNDNKANWTVEKGTETGVYLIRSEADGFKDAYIHTADSQGYAQYELRSVESPSVQWIFEDASAEAVNVPWDNGPANAVTPALSETNYVRITDALTGKALIERNGAIVTEVQASENDASSQWMPQDYNGRKRLVNRATGHFLALNNNGAATASNNGAELFSQWKLEAHAGYTTISNASAAESHYLALGESGGATSQALSDGAIEAHWLAEPVSGETRYEAENAFMTGGVTANGSVATGFAAVDAALLFSVNAEEAKSYDATIRYRNASAGERSLSVYVNGLKQAESVAFSPTGSAVSGKAIALSLRAGMNTVALQVDDGDSGQVDIDALLVKGSVNKQYRGATLPFTTYEAEHGTTNGTLLQQDRTFKTFTSEASGREAVTLDATGQYVEFKTTKQANSLVVRYIVPDSETGEGANATLSLYVNGESRGKLRLTSEHSWVYGKYPWSNNPADGDAHRFFDESHQLIGDVPAGATIRLQKDGDDAAQYYVIDLVELEQAADAYAKPDGYLSVADFGAIADDANGDGDAFLDAIAAAKEQGVGLWIPAGLFLLDKGPLQVDNITIRGAGMWHTTLQGAGFIAEGNKIRVYDLLLDVNVTARRDAEREAGFDGTFGTGSVIQNVWIEHAKAGIWSMRSEAGVSTNGLYVGNVRIRNTYADGINLTTGTSNSMIEQTHIRNSGDDSVALWSQKPEGVSEEESRTSGNTIRFNTIQLPWLADNVAIFGGRDNKVQDNVLADTVGFGAGIAVSTRFNPVAFDGTTTVERNTLIRTGGREHNWSQDFGAIWIFTGDKAIDADIVIRDNTALDSTYQGLYINGPNAIANANHKILIQNYVVDGAGTWGIHVNSSVTGSVELDNVILRNAKVGSVFNAMGAAFELRTTSTQPDEEEEEESGPTNGGSGVFFPANADRDAQLNAEVSAGKQEILIDLSSGNGTGEAFFTVDALRKAASSLPNAKIVLKFGDLSYELPSNIIAILESAGFEKIAAGAKLNIKLSTVSETIASDVEEKAGSAGFRIAGKPVSFELALEAGGTFKPIHSFGKQFVTRAFVVEGELDDNRSSVIVFDLATGLFRTVPALFSVVDGRTVVTVKSATNSIYAVAVSDVSFGDIAAHWAKEDIALMANKRIASGVSANEFAPNRNVSRAEFAALVVRSLGLNATVTAGTTGRFADVPSNAWYADQVKTAAEFGIISGGTNGTFAPDREVTRQEMAVMLANAIRLTQAKPAIVEETAVFGKDGSRIASWARSSVEELVQAGIMKGKTSDSFAPQDKATRAEATVALKRMLQAVGFMN</sequence>
<feature type="chain" id="PRO_5017812438" evidence="2">
    <location>
        <begin position="26"/>
        <end position="2052"/>
    </location>
</feature>
<evidence type="ECO:0000259" key="3">
    <source>
        <dbReference type="PROSITE" id="PS51175"/>
    </source>
</evidence>
<feature type="compositionally biased region" description="Polar residues" evidence="1">
    <location>
        <begin position="89"/>
        <end position="98"/>
    </location>
</feature>
<name>A0A3D9IT00_9BACL</name>
<feature type="region of interest" description="Disordered" evidence="1">
    <location>
        <begin position="85"/>
        <end position="116"/>
    </location>
</feature>
<evidence type="ECO:0000259" key="4">
    <source>
        <dbReference type="PROSITE" id="PS51272"/>
    </source>
</evidence>
<dbReference type="GO" id="GO:0030246">
    <property type="term" value="F:carbohydrate binding"/>
    <property type="evidence" value="ECO:0007669"/>
    <property type="project" value="UniProtKB-KW"/>
</dbReference>
<dbReference type="Pfam" id="PF22816">
    <property type="entry name" value="CatAgl_D2"/>
    <property type="match status" value="1"/>
</dbReference>
<feature type="domain" description="SLH" evidence="4">
    <location>
        <begin position="1862"/>
        <end position="1924"/>
    </location>
</feature>
<dbReference type="Pfam" id="PF00395">
    <property type="entry name" value="SLH"/>
    <property type="match status" value="3"/>
</dbReference>
<dbReference type="Gene3D" id="2.160.20.10">
    <property type="entry name" value="Single-stranded right-handed beta-helix, Pectin lyase-like"/>
    <property type="match status" value="1"/>
</dbReference>
<dbReference type="Gene3D" id="2.80.10.50">
    <property type="match status" value="7"/>
</dbReference>
<dbReference type="InterPro" id="IPR006626">
    <property type="entry name" value="PbH1"/>
</dbReference>
<comment type="caution">
    <text evidence="5">The sequence shown here is derived from an EMBL/GenBank/DDBJ whole genome shotgun (WGS) entry which is preliminary data.</text>
</comment>
<dbReference type="SUPFAM" id="SSF50370">
    <property type="entry name" value="Ricin B-like lectins"/>
    <property type="match status" value="3"/>
</dbReference>
<dbReference type="Proteomes" id="UP000256869">
    <property type="component" value="Unassembled WGS sequence"/>
</dbReference>
<dbReference type="SUPFAM" id="SSF49785">
    <property type="entry name" value="Galactose-binding domain-like"/>
    <property type="match status" value="1"/>
</dbReference>
<dbReference type="PROSITE" id="PS51272">
    <property type="entry name" value="SLH"/>
    <property type="match status" value="3"/>
</dbReference>
<evidence type="ECO:0000256" key="1">
    <source>
        <dbReference type="SAM" id="MobiDB-lite"/>
    </source>
</evidence>
<dbReference type="InterPro" id="IPR035992">
    <property type="entry name" value="Ricin_B-like_lectins"/>
</dbReference>
<dbReference type="SUPFAM" id="SSF51126">
    <property type="entry name" value="Pectin lyase-like"/>
    <property type="match status" value="1"/>
</dbReference>
<dbReference type="InterPro" id="IPR012334">
    <property type="entry name" value="Pectin_lyas_fold"/>
</dbReference>
<dbReference type="InterPro" id="IPR011050">
    <property type="entry name" value="Pectin_lyase_fold/virulence"/>
</dbReference>
<feature type="region of interest" description="Disordered" evidence="1">
    <location>
        <begin position="1641"/>
        <end position="1663"/>
    </location>
</feature>
<proteinExistence type="predicted"/>
<dbReference type="InterPro" id="IPR000772">
    <property type="entry name" value="Ricin_B_lectin"/>
</dbReference>
<dbReference type="Gene3D" id="2.60.120.260">
    <property type="entry name" value="Galactose-binding domain-like"/>
    <property type="match status" value="2"/>
</dbReference>
<feature type="domain" description="CBM6" evidence="3">
    <location>
        <begin position="979"/>
        <end position="1095"/>
    </location>
</feature>
<keyword evidence="6" id="KW-1185">Reference proteome</keyword>
<dbReference type="InterPro" id="IPR033801">
    <property type="entry name" value="CBM6-CBM35-CBM36-like_1"/>
</dbReference>
<accession>A0A3D9IT00</accession>
<dbReference type="InterPro" id="IPR055149">
    <property type="entry name" value="Agl_cat_D2"/>
</dbReference>
<dbReference type="CDD" id="cd14490">
    <property type="entry name" value="CBM6-CBM35-CBM36_like_1"/>
    <property type="match status" value="1"/>
</dbReference>
<dbReference type="Pfam" id="PF22815">
    <property type="entry name" value="CatAgl_D1"/>
    <property type="match status" value="1"/>
</dbReference>
<dbReference type="InterPro" id="IPR008979">
    <property type="entry name" value="Galactose-bd-like_sf"/>
</dbReference>
<dbReference type="EMBL" id="QRDY01000002">
    <property type="protein sequence ID" value="RED64884.1"/>
    <property type="molecule type" value="Genomic_DNA"/>
</dbReference>
<evidence type="ECO:0000256" key="2">
    <source>
        <dbReference type="SAM" id="SignalP"/>
    </source>
</evidence>
<feature type="domain" description="SLH" evidence="4">
    <location>
        <begin position="1925"/>
        <end position="1988"/>
    </location>
</feature>
<dbReference type="OrthoDB" id="197688at2"/>
<feature type="signal peptide" evidence="2">
    <location>
        <begin position="1"/>
        <end position="25"/>
    </location>
</feature>
<dbReference type="PROSITE" id="PS51175">
    <property type="entry name" value="CBM6"/>
    <property type="match status" value="1"/>
</dbReference>
<dbReference type="InterPro" id="IPR051465">
    <property type="entry name" value="Cell_Envelope_Struct_Comp"/>
</dbReference>
<keyword evidence="2" id="KW-0732">Signal</keyword>
<dbReference type="CDD" id="cd23432">
    <property type="entry name" value="beta-trefoil_Ricin_EndoBetaGal-like"/>
    <property type="match status" value="6"/>
</dbReference>
<keyword evidence="5" id="KW-0430">Lectin</keyword>
<reference evidence="5 6" key="1">
    <citation type="submission" date="2018-07" db="EMBL/GenBank/DDBJ databases">
        <title>Genomic Encyclopedia of Type Strains, Phase III (KMG-III): the genomes of soil and plant-associated and newly described type strains.</title>
        <authorList>
            <person name="Whitman W."/>
        </authorList>
    </citation>
    <scope>NUCLEOTIDE SEQUENCE [LARGE SCALE GENOMIC DNA]</scope>
    <source>
        <strain evidence="5 6">CECT 8236</strain>
    </source>
</reference>
<organism evidence="5 6">
    <name type="scientific">Cohnella lupini</name>
    <dbReference type="NCBI Taxonomy" id="1294267"/>
    <lineage>
        <taxon>Bacteria</taxon>
        <taxon>Bacillati</taxon>
        <taxon>Bacillota</taxon>
        <taxon>Bacilli</taxon>
        <taxon>Bacillales</taxon>
        <taxon>Paenibacillaceae</taxon>
        <taxon>Cohnella</taxon>
    </lineage>
</organism>
<dbReference type="InterPro" id="IPR005084">
    <property type="entry name" value="CBM6"/>
</dbReference>